<dbReference type="SMART" id="SM00880">
    <property type="entry name" value="CHAD"/>
    <property type="match status" value="1"/>
</dbReference>
<dbReference type="PROSITE" id="PS51707">
    <property type="entry name" value="CYTH"/>
    <property type="match status" value="1"/>
</dbReference>
<keyword evidence="1" id="KW-0175">Coiled coil</keyword>
<dbReference type="CDD" id="cd07756">
    <property type="entry name" value="CYTH-like_Pase_CHAD"/>
    <property type="match status" value="1"/>
</dbReference>
<evidence type="ECO:0000256" key="1">
    <source>
        <dbReference type="SAM" id="Coils"/>
    </source>
</evidence>
<dbReference type="Pfam" id="PF01928">
    <property type="entry name" value="CYTH"/>
    <property type="match status" value="1"/>
</dbReference>
<evidence type="ECO:0000313" key="4">
    <source>
        <dbReference type="EMBL" id="USI74118.1"/>
    </source>
</evidence>
<dbReference type="Gene3D" id="1.40.20.10">
    <property type="entry name" value="CHAD domain"/>
    <property type="match status" value="1"/>
</dbReference>
<name>A0ABY4XB96_9SPHN</name>
<dbReference type="SMART" id="SM01118">
    <property type="entry name" value="CYTH"/>
    <property type="match status" value="1"/>
</dbReference>
<keyword evidence="5" id="KW-1185">Reference proteome</keyword>
<feature type="domain" description="CYTH" evidence="2">
    <location>
        <begin position="4"/>
        <end position="199"/>
    </location>
</feature>
<dbReference type="InterPro" id="IPR038186">
    <property type="entry name" value="CHAD_dom_sf"/>
</dbReference>
<dbReference type="InterPro" id="IPR039013">
    <property type="entry name" value="YgiF"/>
</dbReference>
<dbReference type="PANTHER" id="PTHR39569">
    <property type="entry name" value="INORGANIC TRIPHOSPHATASE"/>
    <property type="match status" value="1"/>
</dbReference>
<dbReference type="PANTHER" id="PTHR39569:SF1">
    <property type="entry name" value="INORGANIC TRIPHOSPHATASE"/>
    <property type="match status" value="1"/>
</dbReference>
<feature type="coiled-coil region" evidence="1">
    <location>
        <begin position="410"/>
        <end position="437"/>
    </location>
</feature>
<dbReference type="Proteomes" id="UP001056937">
    <property type="component" value="Chromosome 1"/>
</dbReference>
<dbReference type="InterPro" id="IPR007899">
    <property type="entry name" value="CHAD_dom"/>
</dbReference>
<evidence type="ECO:0000259" key="3">
    <source>
        <dbReference type="PROSITE" id="PS51708"/>
    </source>
</evidence>
<evidence type="ECO:0000313" key="5">
    <source>
        <dbReference type="Proteomes" id="UP001056937"/>
    </source>
</evidence>
<organism evidence="4 5">
    <name type="scientific">Sphingomonas morindae</name>
    <dbReference type="NCBI Taxonomy" id="1541170"/>
    <lineage>
        <taxon>Bacteria</taxon>
        <taxon>Pseudomonadati</taxon>
        <taxon>Pseudomonadota</taxon>
        <taxon>Alphaproteobacteria</taxon>
        <taxon>Sphingomonadales</taxon>
        <taxon>Sphingomonadaceae</taxon>
        <taxon>Sphingomonas</taxon>
    </lineage>
</organism>
<protein>
    <submittedName>
        <fullName evidence="4">CHAD domain-containing protein</fullName>
    </submittedName>
</protein>
<feature type="domain" description="CHAD" evidence="3">
    <location>
        <begin position="211"/>
        <end position="481"/>
    </location>
</feature>
<dbReference type="InterPro" id="IPR033469">
    <property type="entry name" value="CYTH-like_dom_sf"/>
</dbReference>
<accession>A0ABY4XB96</accession>
<dbReference type="Pfam" id="PF05235">
    <property type="entry name" value="CHAD"/>
    <property type="match status" value="1"/>
</dbReference>
<dbReference type="EMBL" id="CP084930">
    <property type="protein sequence ID" value="USI74118.1"/>
    <property type="molecule type" value="Genomic_DNA"/>
</dbReference>
<dbReference type="InterPro" id="IPR023577">
    <property type="entry name" value="CYTH_domain"/>
</dbReference>
<reference evidence="4" key="1">
    <citation type="journal article" date="2022" name="Toxins">
        <title>Genomic Analysis of Sphingopyxis sp. USTB-05 for Biodegrading Cyanobacterial Hepatotoxins.</title>
        <authorList>
            <person name="Liu C."/>
            <person name="Xu Q."/>
            <person name="Zhao Z."/>
            <person name="Zhang H."/>
            <person name="Liu X."/>
            <person name="Yin C."/>
            <person name="Liu Y."/>
            <person name="Yan H."/>
        </authorList>
    </citation>
    <scope>NUCLEOTIDE SEQUENCE</scope>
    <source>
        <strain evidence="4">NBD5</strain>
    </source>
</reference>
<dbReference type="Gene3D" id="2.40.320.10">
    <property type="entry name" value="Hypothetical Protein Pfu-838710-001"/>
    <property type="match status" value="1"/>
</dbReference>
<proteinExistence type="predicted"/>
<dbReference type="PROSITE" id="PS51708">
    <property type="entry name" value="CHAD"/>
    <property type="match status" value="1"/>
</dbReference>
<evidence type="ECO:0000259" key="2">
    <source>
        <dbReference type="PROSITE" id="PS51707"/>
    </source>
</evidence>
<dbReference type="RefSeq" id="WP_252167924.1">
    <property type="nucleotide sequence ID" value="NZ_CP084930.1"/>
</dbReference>
<sequence>MSSPTEIELKLEAETLAPLADLALLAALPAERALLVSTYYDTPEGLLRARGYTLRIREQEGRLIQTVKAEGAAVAGLYVRPEWECPLKAPVPRLDAEAGPLRPLLDDAAQGALAPRFVSRVSRRSGLVTHQGATIEVALDEGESVAGPRRAPLCEVELELKAGAPDALFDLARRLNAAVPVRLGVRTKAERGYALGDPLPASHKAEPVRIGGDAREAFAAVAAACIRHFRLNETLLMAGGGAPALHQARVALRRLRSAFSLFKPLFADDATALRLKEDLKAMAAALGTVRNLDVLIARLGPTPPPALTTARQAALEAALRQLASPEARATLLDLAQWLALGAWRTAPANPERAGQDAARFAAAVLERRRKRLKKQGAHLAALDDEARHQVRIEGKKLRYAAEFFGGLFGGKKARRRLKAFLAAIEALQEELGELNDLATAPTVYADLGLPLPAEAPDRAAILARAEAAYDDLIDVKRFWRT</sequence>
<gene>
    <name evidence="4" type="ORF">LHA26_06560</name>
</gene>
<dbReference type="SUPFAM" id="SSF55154">
    <property type="entry name" value="CYTH-like phosphatases"/>
    <property type="match status" value="1"/>
</dbReference>